<name>A0A2X1SL05_KLEPN</name>
<gene>
    <name evidence="2" type="ORF">NCTC9601_01479</name>
</gene>
<dbReference type="EMBL" id="UASN01000015">
    <property type="protein sequence ID" value="SPX54341.1"/>
    <property type="molecule type" value="Genomic_DNA"/>
</dbReference>
<proteinExistence type="predicted"/>
<evidence type="ECO:0000313" key="2">
    <source>
        <dbReference type="EMBL" id="SPX54341.1"/>
    </source>
</evidence>
<dbReference type="Proteomes" id="UP000251123">
    <property type="component" value="Unassembled WGS sequence"/>
</dbReference>
<organism evidence="2 3">
    <name type="scientific">Klebsiella pneumoniae</name>
    <dbReference type="NCBI Taxonomy" id="573"/>
    <lineage>
        <taxon>Bacteria</taxon>
        <taxon>Pseudomonadati</taxon>
        <taxon>Pseudomonadota</taxon>
        <taxon>Gammaproteobacteria</taxon>
        <taxon>Enterobacterales</taxon>
        <taxon>Enterobacteriaceae</taxon>
        <taxon>Klebsiella/Raoultella group</taxon>
        <taxon>Klebsiella</taxon>
        <taxon>Klebsiella pneumoniae complex</taxon>
    </lineage>
</organism>
<sequence length="124" mass="13785">MDDEGLDDFTRVRELLGLATGKDNGWYTLRVGELKAMLALAGGDLEQALIWTEWTMEFNASVFSAERANYYRCLQTLLLLSQEEERQPLQYLNAFIRMYGADAVEAASAALSGEAAVLWSPGGR</sequence>
<protein>
    <recommendedName>
        <fullName evidence="1">YcaO cyclodehydratase C-terminal domain-containing protein</fullName>
    </recommendedName>
</protein>
<dbReference type="Pfam" id="PF18381">
    <property type="entry name" value="YcaO_C"/>
    <property type="match status" value="1"/>
</dbReference>
<evidence type="ECO:0000313" key="3">
    <source>
        <dbReference type="Proteomes" id="UP000251123"/>
    </source>
</evidence>
<feature type="domain" description="YcaO cyclodehydratase C-terminal" evidence="1">
    <location>
        <begin position="1"/>
        <end position="116"/>
    </location>
</feature>
<reference evidence="2 3" key="1">
    <citation type="submission" date="2018-06" db="EMBL/GenBank/DDBJ databases">
        <authorList>
            <consortium name="Pathogen Informatics"/>
            <person name="Doyle S."/>
        </authorList>
    </citation>
    <scope>NUCLEOTIDE SEQUENCE [LARGE SCALE GENOMIC DNA]</scope>
    <source>
        <strain evidence="2 3">NCTC9601</strain>
    </source>
</reference>
<dbReference type="AlphaFoldDB" id="A0A2X1SL05"/>
<dbReference type="InterPro" id="IPR041080">
    <property type="entry name" value="YcaO_C"/>
</dbReference>
<evidence type="ECO:0000259" key="1">
    <source>
        <dbReference type="Pfam" id="PF18381"/>
    </source>
</evidence>
<accession>A0A2X1SL05</accession>